<evidence type="ECO:0000256" key="1">
    <source>
        <dbReference type="ARBA" id="ARBA00004123"/>
    </source>
</evidence>
<feature type="coiled-coil region" evidence="4">
    <location>
        <begin position="315"/>
        <end position="349"/>
    </location>
</feature>
<evidence type="ECO:0000256" key="3">
    <source>
        <dbReference type="ARBA" id="ARBA00023242"/>
    </source>
</evidence>
<comment type="subcellular location">
    <subcellularLocation>
        <location evidence="1">Nucleus</location>
    </subcellularLocation>
</comment>
<keyword evidence="2" id="KW-0238">DNA-binding</keyword>
<dbReference type="GO" id="GO:0045893">
    <property type="term" value="P:positive regulation of DNA-templated transcription"/>
    <property type="evidence" value="ECO:0007669"/>
    <property type="project" value="InterPro"/>
</dbReference>
<organism evidence="6 7">
    <name type="scientific">Hibiscus trionum</name>
    <name type="common">Flower of an hour</name>
    <dbReference type="NCBI Taxonomy" id="183268"/>
    <lineage>
        <taxon>Eukaryota</taxon>
        <taxon>Viridiplantae</taxon>
        <taxon>Streptophyta</taxon>
        <taxon>Embryophyta</taxon>
        <taxon>Tracheophyta</taxon>
        <taxon>Spermatophyta</taxon>
        <taxon>Magnoliopsida</taxon>
        <taxon>eudicotyledons</taxon>
        <taxon>Gunneridae</taxon>
        <taxon>Pentapetalae</taxon>
        <taxon>rosids</taxon>
        <taxon>malvids</taxon>
        <taxon>Malvales</taxon>
        <taxon>Malvaceae</taxon>
        <taxon>Malvoideae</taxon>
        <taxon>Hibiscus</taxon>
    </lineage>
</organism>
<evidence type="ECO:0000259" key="5">
    <source>
        <dbReference type="PROSITE" id="PS50217"/>
    </source>
</evidence>
<gene>
    <name evidence="6" type="ORF">HRI_001125100</name>
</gene>
<dbReference type="Pfam" id="PF00170">
    <property type="entry name" value="bZIP_1"/>
    <property type="match status" value="1"/>
</dbReference>
<reference evidence="6" key="1">
    <citation type="submission" date="2023-05" db="EMBL/GenBank/DDBJ databases">
        <title>Genome and transcriptome analyses reveal genes involved in the formation of fine ridges on petal epidermal cells in Hibiscus trionum.</title>
        <authorList>
            <person name="Koshimizu S."/>
            <person name="Masuda S."/>
            <person name="Ishii T."/>
            <person name="Shirasu K."/>
            <person name="Hoshino A."/>
            <person name="Arita M."/>
        </authorList>
    </citation>
    <scope>NUCLEOTIDE SEQUENCE</scope>
    <source>
        <strain evidence="6">Hamamatsu line</strain>
    </source>
</reference>
<evidence type="ECO:0000256" key="2">
    <source>
        <dbReference type="ARBA" id="ARBA00023125"/>
    </source>
</evidence>
<dbReference type="PROSITE" id="PS50217">
    <property type="entry name" value="BZIP"/>
    <property type="match status" value="1"/>
</dbReference>
<evidence type="ECO:0000256" key="4">
    <source>
        <dbReference type="SAM" id="Coils"/>
    </source>
</evidence>
<keyword evidence="7" id="KW-1185">Reference proteome</keyword>
<dbReference type="Proteomes" id="UP001165190">
    <property type="component" value="Unassembled WGS sequence"/>
</dbReference>
<dbReference type="InterPro" id="IPR043452">
    <property type="entry name" value="BZIP46-like"/>
</dbReference>
<dbReference type="PANTHER" id="PTHR22952">
    <property type="entry name" value="CAMP-RESPONSE ELEMENT BINDING PROTEIN-RELATED"/>
    <property type="match status" value="1"/>
</dbReference>
<dbReference type="InterPro" id="IPR046347">
    <property type="entry name" value="bZIP_sf"/>
</dbReference>
<comment type="caution">
    <text evidence="6">The sequence shown here is derived from an EMBL/GenBank/DDBJ whole genome shotgun (WGS) entry which is preliminary data.</text>
</comment>
<dbReference type="PANTHER" id="PTHR22952:SF463">
    <property type="entry name" value="ABSCISIC ACID-INSENSITIVE 5-LIKE PROTEIN 7"/>
    <property type="match status" value="1"/>
</dbReference>
<dbReference type="GO" id="GO:0005634">
    <property type="term" value="C:nucleus"/>
    <property type="evidence" value="ECO:0007669"/>
    <property type="project" value="UniProtKB-SubCell"/>
</dbReference>
<protein>
    <submittedName>
        <fullName evidence="6">Abscisic acid responsive element-binding factor 1</fullName>
    </submittedName>
</protein>
<dbReference type="CDD" id="cd14707">
    <property type="entry name" value="bZIP_plant_BZIP46"/>
    <property type="match status" value="1"/>
</dbReference>
<dbReference type="SMART" id="SM00338">
    <property type="entry name" value="BRLZ"/>
    <property type="match status" value="1"/>
</dbReference>
<dbReference type="Gene3D" id="1.20.5.170">
    <property type="match status" value="1"/>
</dbReference>
<dbReference type="SUPFAM" id="SSF57959">
    <property type="entry name" value="Leucine zipper domain"/>
    <property type="match status" value="1"/>
</dbReference>
<dbReference type="EMBL" id="BSYR01000011">
    <property type="protein sequence ID" value="GMI74558.1"/>
    <property type="molecule type" value="Genomic_DNA"/>
</dbReference>
<dbReference type="InterPro" id="IPR004827">
    <property type="entry name" value="bZIP"/>
</dbReference>
<feature type="domain" description="BZIP" evidence="5">
    <location>
        <begin position="294"/>
        <end position="345"/>
    </location>
</feature>
<proteinExistence type="predicted"/>
<evidence type="ECO:0000313" key="7">
    <source>
        <dbReference type="Proteomes" id="UP001165190"/>
    </source>
</evidence>
<dbReference type="GO" id="GO:0003677">
    <property type="term" value="F:DNA binding"/>
    <property type="evidence" value="ECO:0007669"/>
    <property type="project" value="UniProtKB-KW"/>
</dbReference>
<evidence type="ECO:0000313" key="6">
    <source>
        <dbReference type="EMBL" id="GMI74558.1"/>
    </source>
</evidence>
<keyword evidence="4" id="KW-0175">Coiled coil</keyword>
<dbReference type="AlphaFoldDB" id="A0A9W7HCU1"/>
<sequence length="374" mass="40741">MGSHPNSNSNLKNFGDGGPLARQSSIYSLTFDELQNIFGGLGKDFGSMNMDELLRNILSAEETQAATTAAAGEGGVVPGGNLQKQGSLTLPRTLSSKTVDEVWTYLMKETGDAKDGEANLPRRGSRPTLGAMTLEEFLLRAGVVREDMQQIGMANNGGLYGDNSALALGFQHANSNSVLSRTPRLPLNMNGCRSSSQQQKQPLFPKQQTVGFAPSMQLVHTTQLTSPGARRSVVGIGSTGLHCGGMGMDGLDSPTSQISSDGIPKNSVDAASSSPVPYTFGHGRKSSVALEKVVERRQRRMVKNRESAARSRARKQAYTLQLEAEVAQLKEMVRELQNKQEEMMKMPENQILENVNRPWGDKRRCLRRTMTNPW</sequence>
<dbReference type="GO" id="GO:0003700">
    <property type="term" value="F:DNA-binding transcription factor activity"/>
    <property type="evidence" value="ECO:0007669"/>
    <property type="project" value="InterPro"/>
</dbReference>
<dbReference type="PROSITE" id="PS00036">
    <property type="entry name" value="BZIP_BASIC"/>
    <property type="match status" value="1"/>
</dbReference>
<accession>A0A9W7HCU1</accession>
<keyword evidence="3" id="KW-0539">Nucleus</keyword>
<dbReference type="OrthoDB" id="1927218at2759"/>
<name>A0A9W7HCU1_HIBTR</name>